<feature type="region of interest" description="Disordered" evidence="1">
    <location>
        <begin position="444"/>
        <end position="480"/>
    </location>
</feature>
<dbReference type="Gene3D" id="3.80.10.10">
    <property type="entry name" value="Ribonuclease Inhibitor"/>
    <property type="match status" value="1"/>
</dbReference>
<dbReference type="SUPFAM" id="SSF52047">
    <property type="entry name" value="RNI-like"/>
    <property type="match status" value="1"/>
</dbReference>
<dbReference type="Proteomes" id="UP000620124">
    <property type="component" value="Unassembled WGS sequence"/>
</dbReference>
<evidence type="ECO:0000313" key="3">
    <source>
        <dbReference type="Proteomes" id="UP000620124"/>
    </source>
</evidence>
<name>A0A8H6XRC5_9AGAR</name>
<protein>
    <recommendedName>
        <fullName evidence="4">F-box domain-containing protein</fullName>
    </recommendedName>
</protein>
<comment type="caution">
    <text evidence="2">The sequence shown here is derived from an EMBL/GenBank/DDBJ whole genome shotgun (WGS) entry which is preliminary data.</text>
</comment>
<evidence type="ECO:0008006" key="4">
    <source>
        <dbReference type="Google" id="ProtNLM"/>
    </source>
</evidence>
<dbReference type="OrthoDB" id="3264508at2759"/>
<organism evidence="2 3">
    <name type="scientific">Mycena venus</name>
    <dbReference type="NCBI Taxonomy" id="2733690"/>
    <lineage>
        <taxon>Eukaryota</taxon>
        <taxon>Fungi</taxon>
        <taxon>Dikarya</taxon>
        <taxon>Basidiomycota</taxon>
        <taxon>Agaricomycotina</taxon>
        <taxon>Agaricomycetes</taxon>
        <taxon>Agaricomycetidae</taxon>
        <taxon>Agaricales</taxon>
        <taxon>Marasmiineae</taxon>
        <taxon>Mycenaceae</taxon>
        <taxon>Mycena</taxon>
    </lineage>
</organism>
<reference evidence="2" key="1">
    <citation type="submission" date="2020-05" db="EMBL/GenBank/DDBJ databases">
        <title>Mycena genomes resolve the evolution of fungal bioluminescence.</title>
        <authorList>
            <person name="Tsai I.J."/>
        </authorList>
    </citation>
    <scope>NUCLEOTIDE SEQUENCE</scope>
    <source>
        <strain evidence="2">CCC161011</strain>
    </source>
</reference>
<evidence type="ECO:0000256" key="1">
    <source>
        <dbReference type="SAM" id="MobiDB-lite"/>
    </source>
</evidence>
<evidence type="ECO:0000313" key="2">
    <source>
        <dbReference type="EMBL" id="KAF7345064.1"/>
    </source>
</evidence>
<gene>
    <name evidence="2" type="ORF">MVEN_01669700</name>
</gene>
<keyword evidence="3" id="KW-1185">Reference proteome</keyword>
<proteinExistence type="predicted"/>
<dbReference type="AlphaFoldDB" id="A0A8H6XRC5"/>
<sequence length="480" mass="53742">MGFPNDLLCLILDLLTEDKAALSRCCLVNWEFNHAASRILYAQVVLHIRPSAIAFAPSSTHPPPRSRQERFCDALLASASLPHNAPHVKILRIKGYPDSLSEMLLPAVKTFRNLQAVEITPDTNGDELFTPILAELENRPSLADLHVNSACMDETNSEILVKIGGLHRLRLERPNRTILKLLSDWLQQLPALKELHLTRDCGSITPGVLRSLAPLLANVSAFSFGLSYSITDDDLFDFLSQLPCLERVQLRHYLQWKVSKPDNPMKRLRSLTVCHDSSDEDEFVDKLCAWVLRAISSSPIEQIRFCCDEFPTDSQAPRGFDALIDHLSRSNSETLRVLDLNGWLISASSVSLLFGTCVGLEEFVTALDAEGFLKFKGILPTMKRLHTAVVQVCHDDDAPFSVSAEDAAQILQSSDSLRRLAVNHWRIEGSWVSQEDGVRFMVRHSSEDPSEETPEIPVQPQSRRAPRAPAMNVILEEKEE</sequence>
<dbReference type="EMBL" id="JACAZI010000014">
    <property type="protein sequence ID" value="KAF7345064.1"/>
    <property type="molecule type" value="Genomic_DNA"/>
</dbReference>
<accession>A0A8H6XRC5</accession>
<dbReference type="InterPro" id="IPR032675">
    <property type="entry name" value="LRR_dom_sf"/>
</dbReference>